<dbReference type="Gene3D" id="3.30.565.10">
    <property type="entry name" value="Histidine kinase-like ATPase, C-terminal domain"/>
    <property type="match status" value="1"/>
</dbReference>
<dbReference type="EC" id="2.7.13.3" evidence="3"/>
<dbReference type="SUPFAM" id="SSF47384">
    <property type="entry name" value="Homodimeric domain of signal transducing histidine kinase"/>
    <property type="match status" value="1"/>
</dbReference>
<evidence type="ECO:0000256" key="5">
    <source>
        <dbReference type="ARBA" id="ARBA00022553"/>
    </source>
</evidence>
<gene>
    <name evidence="17" type="ORF">J2S74_003793</name>
</gene>
<dbReference type="CDD" id="cd00075">
    <property type="entry name" value="HATPase"/>
    <property type="match status" value="1"/>
</dbReference>
<proteinExistence type="predicted"/>
<comment type="catalytic activity">
    <reaction evidence="1">
        <text>ATP + protein L-histidine = ADP + protein N-phospho-L-histidine.</text>
        <dbReference type="EC" id="2.7.13.3"/>
    </reaction>
</comment>
<keyword evidence="6" id="KW-0808">Transferase</keyword>
<keyword evidence="7 14" id="KW-0812">Transmembrane</keyword>
<evidence type="ECO:0000256" key="14">
    <source>
        <dbReference type="SAM" id="Phobius"/>
    </source>
</evidence>
<dbReference type="CDD" id="cd00082">
    <property type="entry name" value="HisKA"/>
    <property type="match status" value="1"/>
</dbReference>
<keyword evidence="10" id="KW-0067">ATP-binding</keyword>
<evidence type="ECO:0000313" key="18">
    <source>
        <dbReference type="Proteomes" id="UP001230005"/>
    </source>
</evidence>
<dbReference type="InterPro" id="IPR004358">
    <property type="entry name" value="Sig_transdc_His_kin-like_C"/>
</dbReference>
<dbReference type="InterPro" id="IPR003661">
    <property type="entry name" value="HisK_dim/P_dom"/>
</dbReference>
<keyword evidence="18" id="KW-1185">Reference proteome</keyword>
<dbReference type="GO" id="GO:0016301">
    <property type="term" value="F:kinase activity"/>
    <property type="evidence" value="ECO:0007669"/>
    <property type="project" value="UniProtKB-KW"/>
</dbReference>
<dbReference type="EMBL" id="JAUSUG010000016">
    <property type="protein sequence ID" value="MDQ0256373.1"/>
    <property type="molecule type" value="Genomic_DNA"/>
</dbReference>
<dbReference type="Gene3D" id="1.10.287.130">
    <property type="match status" value="1"/>
</dbReference>
<dbReference type="SMART" id="SM00388">
    <property type="entry name" value="HisKA"/>
    <property type="match status" value="1"/>
</dbReference>
<comment type="caution">
    <text evidence="17">The sequence shown here is derived from an EMBL/GenBank/DDBJ whole genome shotgun (WGS) entry which is preliminary data.</text>
</comment>
<dbReference type="Gene3D" id="6.10.340.10">
    <property type="match status" value="1"/>
</dbReference>
<feature type="transmembrane region" description="Helical" evidence="14">
    <location>
        <begin position="169"/>
        <end position="187"/>
    </location>
</feature>
<feature type="transmembrane region" description="Helical" evidence="14">
    <location>
        <begin position="12"/>
        <end position="32"/>
    </location>
</feature>
<feature type="domain" description="HAMP" evidence="16">
    <location>
        <begin position="193"/>
        <end position="245"/>
    </location>
</feature>
<organism evidence="17 18">
    <name type="scientific">Evansella vedderi</name>
    <dbReference type="NCBI Taxonomy" id="38282"/>
    <lineage>
        <taxon>Bacteria</taxon>
        <taxon>Bacillati</taxon>
        <taxon>Bacillota</taxon>
        <taxon>Bacilli</taxon>
        <taxon>Bacillales</taxon>
        <taxon>Bacillaceae</taxon>
        <taxon>Evansella</taxon>
    </lineage>
</organism>
<evidence type="ECO:0000256" key="9">
    <source>
        <dbReference type="ARBA" id="ARBA00022777"/>
    </source>
</evidence>
<dbReference type="SMART" id="SM00387">
    <property type="entry name" value="HATPase_c"/>
    <property type="match status" value="1"/>
</dbReference>
<evidence type="ECO:0000256" key="7">
    <source>
        <dbReference type="ARBA" id="ARBA00022692"/>
    </source>
</evidence>
<dbReference type="PANTHER" id="PTHR45528">
    <property type="entry name" value="SENSOR HISTIDINE KINASE CPXA"/>
    <property type="match status" value="1"/>
</dbReference>
<keyword evidence="11 14" id="KW-1133">Transmembrane helix</keyword>
<dbReference type="PRINTS" id="PR00344">
    <property type="entry name" value="BCTRLSENSOR"/>
</dbReference>
<dbReference type="SUPFAM" id="SSF55874">
    <property type="entry name" value="ATPase domain of HSP90 chaperone/DNA topoisomerase II/histidine kinase"/>
    <property type="match status" value="1"/>
</dbReference>
<dbReference type="SUPFAM" id="SSF158472">
    <property type="entry name" value="HAMP domain-like"/>
    <property type="match status" value="1"/>
</dbReference>
<dbReference type="Pfam" id="PF02518">
    <property type="entry name" value="HATPase_c"/>
    <property type="match status" value="1"/>
</dbReference>
<dbReference type="PROSITE" id="PS50885">
    <property type="entry name" value="HAMP"/>
    <property type="match status" value="1"/>
</dbReference>
<dbReference type="Proteomes" id="UP001230005">
    <property type="component" value="Unassembled WGS sequence"/>
</dbReference>
<evidence type="ECO:0000259" key="15">
    <source>
        <dbReference type="PROSITE" id="PS50109"/>
    </source>
</evidence>
<evidence type="ECO:0000256" key="8">
    <source>
        <dbReference type="ARBA" id="ARBA00022741"/>
    </source>
</evidence>
<keyword evidence="5" id="KW-0597">Phosphoprotein</keyword>
<dbReference type="InterPro" id="IPR003660">
    <property type="entry name" value="HAMP_dom"/>
</dbReference>
<dbReference type="Pfam" id="PF00672">
    <property type="entry name" value="HAMP"/>
    <property type="match status" value="1"/>
</dbReference>
<keyword evidence="9 17" id="KW-0418">Kinase</keyword>
<comment type="subcellular location">
    <subcellularLocation>
        <location evidence="2">Cell membrane</location>
        <topology evidence="2">Multi-pass membrane protein</topology>
    </subcellularLocation>
</comment>
<keyword evidence="13 14" id="KW-0472">Membrane</keyword>
<keyword evidence="12" id="KW-0902">Two-component regulatory system</keyword>
<dbReference type="SMART" id="SM00304">
    <property type="entry name" value="HAMP"/>
    <property type="match status" value="1"/>
</dbReference>
<dbReference type="PANTHER" id="PTHR45528:SF1">
    <property type="entry name" value="SENSOR HISTIDINE KINASE CPXA"/>
    <property type="match status" value="1"/>
</dbReference>
<evidence type="ECO:0000256" key="10">
    <source>
        <dbReference type="ARBA" id="ARBA00022840"/>
    </source>
</evidence>
<evidence type="ECO:0000259" key="16">
    <source>
        <dbReference type="PROSITE" id="PS50885"/>
    </source>
</evidence>
<dbReference type="InterPro" id="IPR003594">
    <property type="entry name" value="HATPase_dom"/>
</dbReference>
<reference evidence="17 18" key="1">
    <citation type="submission" date="2023-07" db="EMBL/GenBank/DDBJ databases">
        <title>Genomic Encyclopedia of Type Strains, Phase IV (KMG-IV): sequencing the most valuable type-strain genomes for metagenomic binning, comparative biology and taxonomic classification.</title>
        <authorList>
            <person name="Goeker M."/>
        </authorList>
    </citation>
    <scope>NUCLEOTIDE SEQUENCE [LARGE SCALE GENOMIC DNA]</scope>
    <source>
        <strain evidence="17 18">DSM 9768</strain>
    </source>
</reference>
<dbReference type="InterPro" id="IPR050398">
    <property type="entry name" value="HssS/ArlS-like"/>
</dbReference>
<protein>
    <recommendedName>
        <fullName evidence="3">histidine kinase</fullName>
        <ecNumber evidence="3">2.7.13.3</ecNumber>
    </recommendedName>
</protein>
<dbReference type="PROSITE" id="PS50109">
    <property type="entry name" value="HIS_KIN"/>
    <property type="match status" value="1"/>
</dbReference>
<dbReference type="InterPro" id="IPR036890">
    <property type="entry name" value="HATPase_C_sf"/>
</dbReference>
<keyword evidence="4" id="KW-1003">Cell membrane</keyword>
<dbReference type="InterPro" id="IPR005467">
    <property type="entry name" value="His_kinase_dom"/>
</dbReference>
<evidence type="ECO:0000256" key="13">
    <source>
        <dbReference type="ARBA" id="ARBA00023136"/>
    </source>
</evidence>
<dbReference type="Pfam" id="PF00512">
    <property type="entry name" value="HisKA"/>
    <property type="match status" value="1"/>
</dbReference>
<dbReference type="InterPro" id="IPR036097">
    <property type="entry name" value="HisK_dim/P_sf"/>
</dbReference>
<evidence type="ECO:0000256" key="4">
    <source>
        <dbReference type="ARBA" id="ARBA00022475"/>
    </source>
</evidence>
<evidence type="ECO:0000256" key="1">
    <source>
        <dbReference type="ARBA" id="ARBA00000085"/>
    </source>
</evidence>
<sequence length="476" mass="54131">MLPKNLSSRITAWVMLILLISVIVLIGGANWITKNFYQEHLTKEVTGRIISHAQLLEKDVGELVIEYIEQIETDKKSSFLILDKDLNITYISDKVTDAKLHHFLSWINENIGLVTADEPLVDRVDTSIRFHIPHVWALMPIVASGEEEIIGYVFLDQDTGDLNQAQLKLLYLLAIMGVITFVVGFIFTKYLTKRISKPLNQISETTKKIAEGNFDIELVISGEDEVSRLANSIQSMTKQLKQYRDSRRHFISHISHDLRTPITYIKGYSAVMKETVKDDKDEWKQNLNVIYKEATRMENLVSDLFLLTKLEEGKIKLEKEKIPIATWIKSIYDSRALMFNQKKIKHHLIIQDACKDLLVLMDAYRLEQAIINIVENAIRHTPKEGVIEISLHNKSEQIIISVRDTGSGINQKDLPHILERFYKADTSRNRNNNGGTGLGLAIVKEIVEAHGGKVTVTSKVGEGTTFSIYLPLIVAE</sequence>
<evidence type="ECO:0000256" key="11">
    <source>
        <dbReference type="ARBA" id="ARBA00022989"/>
    </source>
</evidence>
<evidence type="ECO:0000313" key="17">
    <source>
        <dbReference type="EMBL" id="MDQ0256373.1"/>
    </source>
</evidence>
<accession>A0ABU0A0Y4</accession>
<evidence type="ECO:0000256" key="6">
    <source>
        <dbReference type="ARBA" id="ARBA00022679"/>
    </source>
</evidence>
<evidence type="ECO:0000256" key="3">
    <source>
        <dbReference type="ARBA" id="ARBA00012438"/>
    </source>
</evidence>
<name>A0ABU0A0Y4_9BACI</name>
<keyword evidence="8" id="KW-0547">Nucleotide-binding</keyword>
<dbReference type="CDD" id="cd06225">
    <property type="entry name" value="HAMP"/>
    <property type="match status" value="1"/>
</dbReference>
<feature type="domain" description="Histidine kinase" evidence="15">
    <location>
        <begin position="253"/>
        <end position="474"/>
    </location>
</feature>
<evidence type="ECO:0000256" key="2">
    <source>
        <dbReference type="ARBA" id="ARBA00004651"/>
    </source>
</evidence>
<evidence type="ECO:0000256" key="12">
    <source>
        <dbReference type="ARBA" id="ARBA00023012"/>
    </source>
</evidence>